<dbReference type="PANTHER" id="PTHR45586:SF1">
    <property type="entry name" value="LIPOPOLYSACCHARIDE ASSEMBLY PROTEIN B"/>
    <property type="match status" value="1"/>
</dbReference>
<dbReference type="InterPro" id="IPR051012">
    <property type="entry name" value="CellSynth/LPSAsmb/PSIAsmb"/>
</dbReference>
<accession>A0A6I6D567</accession>
<dbReference type="KEGG" id="ghl:GM160_09735"/>
<sequence>MAQMTRFPCRPGTVGARLAGRHAGPAGRLATTTLAAALLTSVVLGPTPAWSQSIPDAAVSAEMREHWGAAAEIYRRALEADPERVDLWRRLSDVLARDGQPVAAAEALDQAVAVEPDEPDMRLAASAAWAQADRPAAALEHCLAAADLAPEDVAILRTCARQANWAGDTAAVAEISGRVHAITGDAADLKAYARALGGMGELEESVALYRDYLAAHPDDPEALLDYATVETWRGNYAVAAEALNHYHDVHGEDDDWAARRARLLAWAHRPTEARELNDELLAANPDDYEHLYTRMLILRGEPRHSEAIAALEPLKRLRPESKDTRDAIRSTHAFLRSNVGIEAGFRDDADDISLRRLAIKGRWSLTPETYLYGRAEHRDIRAKAGSPFVGVEGDTSVDIEQAWVGARHRFSPLLEIGADAGVASIDGGGGDVGLYGLYADLRPLDNLWVDLSATRRVWDISPKSASLGLAMRDHRARIHWQPTLRHFVNAEVAHGRLNDGNRRNELFVNPYRAMLRTERLNLDLGVSAHWQDYDRDLDNGYYDPSNYRRFALTVVGYWKFSDDDGLNVTVSPGWHTDDSLSDYEFGTDVSVELINGIYRDWYSRLSASYSDRSQTTGRYDAYSINWELVRRF</sequence>
<dbReference type="SUPFAM" id="SSF56935">
    <property type="entry name" value="Porins"/>
    <property type="match status" value="1"/>
</dbReference>
<dbReference type="InterPro" id="IPR011990">
    <property type="entry name" value="TPR-like_helical_dom_sf"/>
</dbReference>
<reference evidence="3 4" key="1">
    <citation type="submission" date="2019-11" db="EMBL/GenBank/DDBJ databases">
        <authorList>
            <person name="Zhang J."/>
            <person name="Sun C."/>
        </authorList>
    </citation>
    <scope>NUCLEOTIDE SEQUENCE [LARGE SCALE GENOMIC DNA]</scope>
    <source>
        <strain evidence="4">sp2</strain>
    </source>
</reference>
<dbReference type="Gene3D" id="1.25.40.10">
    <property type="entry name" value="Tetratricopeptide repeat domain"/>
    <property type="match status" value="1"/>
</dbReference>
<evidence type="ECO:0000256" key="2">
    <source>
        <dbReference type="ARBA" id="ARBA00022803"/>
    </source>
</evidence>
<keyword evidence="4" id="KW-1185">Reference proteome</keyword>
<evidence type="ECO:0000256" key="1">
    <source>
        <dbReference type="ARBA" id="ARBA00022737"/>
    </source>
</evidence>
<dbReference type="Pfam" id="PF13428">
    <property type="entry name" value="TPR_14"/>
    <property type="match status" value="1"/>
</dbReference>
<evidence type="ECO:0000313" key="4">
    <source>
        <dbReference type="Proteomes" id="UP000427716"/>
    </source>
</evidence>
<keyword evidence="2" id="KW-0802">TPR repeat</keyword>
<dbReference type="SUPFAM" id="SSF48452">
    <property type="entry name" value="TPR-like"/>
    <property type="match status" value="2"/>
</dbReference>
<organism evidence="3 4">
    <name type="scientific">Guyparkeria halophila</name>
    <dbReference type="NCBI Taxonomy" id="47960"/>
    <lineage>
        <taxon>Bacteria</taxon>
        <taxon>Pseudomonadati</taxon>
        <taxon>Pseudomonadota</taxon>
        <taxon>Gammaproteobacteria</taxon>
        <taxon>Chromatiales</taxon>
        <taxon>Thioalkalibacteraceae</taxon>
        <taxon>Guyparkeria</taxon>
    </lineage>
</organism>
<keyword evidence="1" id="KW-0677">Repeat</keyword>
<dbReference type="EMBL" id="CP046415">
    <property type="protein sequence ID" value="QGT79143.1"/>
    <property type="molecule type" value="Genomic_DNA"/>
</dbReference>
<dbReference type="Proteomes" id="UP000427716">
    <property type="component" value="Chromosome"/>
</dbReference>
<dbReference type="PANTHER" id="PTHR45586">
    <property type="entry name" value="TPR REPEAT-CONTAINING PROTEIN PA4667"/>
    <property type="match status" value="1"/>
</dbReference>
<dbReference type="AlphaFoldDB" id="A0A6I6D567"/>
<dbReference type="Pfam" id="PF14559">
    <property type="entry name" value="TPR_19"/>
    <property type="match status" value="1"/>
</dbReference>
<proteinExistence type="predicted"/>
<protein>
    <submittedName>
        <fullName evidence="3">Tetratricopeptide repeat protein</fullName>
    </submittedName>
</protein>
<evidence type="ECO:0000313" key="3">
    <source>
        <dbReference type="EMBL" id="QGT79143.1"/>
    </source>
</evidence>
<name>A0A6I6D567_9GAMM</name>
<gene>
    <name evidence="3" type="ORF">GM160_09735</name>
</gene>